<dbReference type="Proteomes" id="UP001184614">
    <property type="component" value="Unassembled WGS sequence"/>
</dbReference>
<comment type="caution">
    <text evidence="1">The sequence shown here is derived from an EMBL/GenBank/DDBJ whole genome shotgun (WGS) entry which is preliminary data.</text>
</comment>
<gene>
    <name evidence="1" type="ORF">J2782_002036</name>
</gene>
<keyword evidence="2" id="KW-1185">Reference proteome</keyword>
<dbReference type="EMBL" id="JAVDQT010000002">
    <property type="protein sequence ID" value="MDR6432301.1"/>
    <property type="molecule type" value="Genomic_DNA"/>
</dbReference>
<reference evidence="1 2" key="1">
    <citation type="submission" date="2023-07" db="EMBL/GenBank/DDBJ databases">
        <title>Sorghum-associated microbial communities from plants grown in Nebraska, USA.</title>
        <authorList>
            <person name="Schachtman D."/>
        </authorList>
    </citation>
    <scope>NUCLEOTIDE SEQUENCE [LARGE SCALE GENOMIC DNA]</scope>
    <source>
        <strain evidence="1 2">DS1730</strain>
    </source>
</reference>
<evidence type="ECO:0000313" key="2">
    <source>
        <dbReference type="Proteomes" id="UP001184614"/>
    </source>
</evidence>
<organism evidence="1 2">
    <name type="scientific">Brucella pseudogrignonensis</name>
    <dbReference type="NCBI Taxonomy" id="419475"/>
    <lineage>
        <taxon>Bacteria</taxon>
        <taxon>Pseudomonadati</taxon>
        <taxon>Pseudomonadota</taxon>
        <taxon>Alphaproteobacteria</taxon>
        <taxon>Hyphomicrobiales</taxon>
        <taxon>Brucellaceae</taxon>
        <taxon>Brucella/Ochrobactrum group</taxon>
        <taxon>Brucella</taxon>
    </lineage>
</organism>
<protein>
    <submittedName>
        <fullName evidence="1">Transposase</fullName>
    </submittedName>
</protein>
<proteinExistence type="predicted"/>
<name>A0ABU1M954_9HYPH</name>
<accession>A0ABU1M954</accession>
<sequence length="63" mass="7305">MDLYLKVRLAVSEGMTKRQAEKHFNISRDTVAKMMACSTPPGYQRRSPLRRPKLDVFVLTIDH</sequence>
<evidence type="ECO:0000313" key="1">
    <source>
        <dbReference type="EMBL" id="MDR6432301.1"/>
    </source>
</evidence>